<comment type="caution">
    <text evidence="2">The sequence shown here is derived from an EMBL/GenBank/DDBJ whole genome shotgun (WGS) entry which is preliminary data.</text>
</comment>
<evidence type="ECO:0000313" key="2">
    <source>
        <dbReference type="EMBL" id="MBA0864051.1"/>
    </source>
</evidence>
<organism evidence="2 3">
    <name type="scientific">Gossypium schwendimanii</name>
    <name type="common">Cotton</name>
    <dbReference type="NCBI Taxonomy" id="34291"/>
    <lineage>
        <taxon>Eukaryota</taxon>
        <taxon>Viridiplantae</taxon>
        <taxon>Streptophyta</taxon>
        <taxon>Embryophyta</taxon>
        <taxon>Tracheophyta</taxon>
        <taxon>Spermatophyta</taxon>
        <taxon>Magnoliopsida</taxon>
        <taxon>eudicotyledons</taxon>
        <taxon>Gunneridae</taxon>
        <taxon>Pentapetalae</taxon>
        <taxon>rosids</taxon>
        <taxon>malvids</taxon>
        <taxon>Malvales</taxon>
        <taxon>Malvaceae</taxon>
        <taxon>Malvoideae</taxon>
        <taxon>Gossypium</taxon>
    </lineage>
</organism>
<name>A0A7J9LZA0_GOSSC</name>
<keyword evidence="3" id="KW-1185">Reference proteome</keyword>
<feature type="transmembrane region" description="Helical" evidence="1">
    <location>
        <begin position="12"/>
        <end position="33"/>
    </location>
</feature>
<dbReference type="EMBL" id="JABFAF010000008">
    <property type="protein sequence ID" value="MBA0864051.1"/>
    <property type="molecule type" value="Genomic_DNA"/>
</dbReference>
<keyword evidence="1" id="KW-1133">Transmembrane helix</keyword>
<dbReference type="AlphaFoldDB" id="A0A7J9LZA0"/>
<dbReference type="Proteomes" id="UP000593576">
    <property type="component" value="Unassembled WGS sequence"/>
</dbReference>
<keyword evidence="1" id="KW-0812">Transmembrane</keyword>
<accession>A0A7J9LZA0</accession>
<keyword evidence="1" id="KW-0472">Membrane</keyword>
<protein>
    <submittedName>
        <fullName evidence="2">Uncharacterized protein</fullName>
    </submittedName>
</protein>
<sequence>MRRVYYHSQRRLVLAQLLMDGLVMTGLVVIADWRDVCKQLLRRVLEAIYGARIDMN</sequence>
<evidence type="ECO:0000256" key="1">
    <source>
        <dbReference type="SAM" id="Phobius"/>
    </source>
</evidence>
<proteinExistence type="predicted"/>
<dbReference type="OrthoDB" id="10396580at2759"/>
<evidence type="ECO:0000313" key="3">
    <source>
        <dbReference type="Proteomes" id="UP000593576"/>
    </source>
</evidence>
<reference evidence="2 3" key="1">
    <citation type="journal article" date="2019" name="Genome Biol. Evol.">
        <title>Insights into the evolution of the New World diploid cottons (Gossypium, subgenus Houzingenia) based on genome sequencing.</title>
        <authorList>
            <person name="Grover C.E."/>
            <person name="Arick M.A. 2nd"/>
            <person name="Thrash A."/>
            <person name="Conover J.L."/>
            <person name="Sanders W.S."/>
            <person name="Peterson D.G."/>
            <person name="Frelichowski J.E."/>
            <person name="Scheffler J.A."/>
            <person name="Scheffler B.E."/>
            <person name="Wendel J.F."/>
        </authorList>
    </citation>
    <scope>NUCLEOTIDE SEQUENCE [LARGE SCALE GENOMIC DNA]</scope>
    <source>
        <strain evidence="2">1</strain>
        <tissue evidence="2">Leaf</tissue>
    </source>
</reference>
<gene>
    <name evidence="2" type="ORF">Goshw_029275</name>
</gene>